<dbReference type="AlphaFoldDB" id="A0AAD9U664"/>
<proteinExistence type="predicted"/>
<dbReference type="EMBL" id="JANJYI010000005">
    <property type="protein sequence ID" value="KAK2648283.1"/>
    <property type="molecule type" value="Genomic_DNA"/>
</dbReference>
<evidence type="ECO:0000313" key="2">
    <source>
        <dbReference type="Proteomes" id="UP001280121"/>
    </source>
</evidence>
<dbReference type="Proteomes" id="UP001280121">
    <property type="component" value="Unassembled WGS sequence"/>
</dbReference>
<accession>A0AAD9U664</accession>
<protein>
    <submittedName>
        <fullName evidence="1">Uncharacterized protein</fullName>
    </submittedName>
</protein>
<keyword evidence="2" id="KW-1185">Reference proteome</keyword>
<gene>
    <name evidence="1" type="ORF">Ddye_015772</name>
</gene>
<evidence type="ECO:0000313" key="1">
    <source>
        <dbReference type="EMBL" id="KAK2648283.1"/>
    </source>
</evidence>
<reference evidence="1" key="1">
    <citation type="journal article" date="2023" name="Plant J.">
        <title>Genome sequences and population genomics provide insights into the demographic history, inbreeding, and mutation load of two 'living fossil' tree species of Dipteronia.</title>
        <authorList>
            <person name="Feng Y."/>
            <person name="Comes H.P."/>
            <person name="Chen J."/>
            <person name="Zhu S."/>
            <person name="Lu R."/>
            <person name="Zhang X."/>
            <person name="Li P."/>
            <person name="Qiu J."/>
            <person name="Olsen K.M."/>
            <person name="Qiu Y."/>
        </authorList>
    </citation>
    <scope>NUCLEOTIDE SEQUENCE</scope>
    <source>
        <strain evidence="1">KIB01</strain>
    </source>
</reference>
<sequence length="113" mass="13275">MEEICIINHAAKKWLTDIDPQHWSRYAFDPVIRCNHVTNNMTKASDSMLSTHRAASYLDLLEFVRRMVMRKFNERNEECSSWSSVSTPRVHAKILKHSRKSRTLTMIVAVNRE</sequence>
<comment type="caution">
    <text evidence="1">The sequence shown here is derived from an EMBL/GenBank/DDBJ whole genome shotgun (WGS) entry which is preliminary data.</text>
</comment>
<name>A0AAD9U664_9ROSI</name>
<organism evidence="1 2">
    <name type="scientific">Dipteronia dyeriana</name>
    <dbReference type="NCBI Taxonomy" id="168575"/>
    <lineage>
        <taxon>Eukaryota</taxon>
        <taxon>Viridiplantae</taxon>
        <taxon>Streptophyta</taxon>
        <taxon>Embryophyta</taxon>
        <taxon>Tracheophyta</taxon>
        <taxon>Spermatophyta</taxon>
        <taxon>Magnoliopsida</taxon>
        <taxon>eudicotyledons</taxon>
        <taxon>Gunneridae</taxon>
        <taxon>Pentapetalae</taxon>
        <taxon>rosids</taxon>
        <taxon>malvids</taxon>
        <taxon>Sapindales</taxon>
        <taxon>Sapindaceae</taxon>
        <taxon>Hippocastanoideae</taxon>
        <taxon>Acereae</taxon>
        <taxon>Dipteronia</taxon>
    </lineage>
</organism>